<evidence type="ECO:0000259" key="8">
    <source>
        <dbReference type="PROSITE" id="PS50928"/>
    </source>
</evidence>
<feature type="transmembrane region" description="Helical" evidence="7">
    <location>
        <begin position="249"/>
        <end position="275"/>
    </location>
</feature>
<feature type="transmembrane region" description="Helical" evidence="7">
    <location>
        <begin position="295"/>
        <end position="314"/>
    </location>
</feature>
<evidence type="ECO:0000256" key="4">
    <source>
        <dbReference type="ARBA" id="ARBA00022692"/>
    </source>
</evidence>
<dbReference type="PROSITE" id="PS50928">
    <property type="entry name" value="ABC_TM1"/>
    <property type="match status" value="1"/>
</dbReference>
<comment type="subcellular location">
    <subcellularLocation>
        <location evidence="1 7">Cell membrane</location>
        <topology evidence="1 7">Multi-pass membrane protein</topology>
    </subcellularLocation>
</comment>
<name>A0A3E1B675_RHILT</name>
<evidence type="ECO:0000256" key="2">
    <source>
        <dbReference type="ARBA" id="ARBA00022448"/>
    </source>
</evidence>
<keyword evidence="6 7" id="KW-0472">Membrane</keyword>
<keyword evidence="5 7" id="KW-1133">Transmembrane helix</keyword>
<keyword evidence="2 7" id="KW-0813">Transport</keyword>
<evidence type="ECO:0000256" key="6">
    <source>
        <dbReference type="ARBA" id="ARBA00023136"/>
    </source>
</evidence>
<dbReference type="RefSeq" id="WP_054185707.1">
    <property type="nucleotide sequence ID" value="NZ_KZ859527.1"/>
</dbReference>
<feature type="transmembrane region" description="Helical" evidence="7">
    <location>
        <begin position="139"/>
        <end position="163"/>
    </location>
</feature>
<evidence type="ECO:0000313" key="10">
    <source>
        <dbReference type="Proteomes" id="UP000256748"/>
    </source>
</evidence>
<dbReference type="Pfam" id="PF00528">
    <property type="entry name" value="BPD_transp_1"/>
    <property type="match status" value="1"/>
</dbReference>
<dbReference type="SUPFAM" id="SSF161098">
    <property type="entry name" value="MetI-like"/>
    <property type="match status" value="1"/>
</dbReference>
<dbReference type="InterPro" id="IPR045621">
    <property type="entry name" value="BPD_transp_1_N"/>
</dbReference>
<dbReference type="InterPro" id="IPR035906">
    <property type="entry name" value="MetI-like_sf"/>
</dbReference>
<keyword evidence="4 7" id="KW-0812">Transmembrane</keyword>
<keyword evidence="3" id="KW-1003">Cell membrane</keyword>
<dbReference type="AlphaFoldDB" id="A0A3E1B675"/>
<dbReference type="Proteomes" id="UP000256748">
    <property type="component" value="Unassembled WGS sequence"/>
</dbReference>
<proteinExistence type="inferred from homology"/>
<organism evidence="9 10">
    <name type="scientific">Rhizobium leguminosarum bv. trifolii</name>
    <dbReference type="NCBI Taxonomy" id="386"/>
    <lineage>
        <taxon>Bacteria</taxon>
        <taxon>Pseudomonadati</taxon>
        <taxon>Pseudomonadota</taxon>
        <taxon>Alphaproteobacteria</taxon>
        <taxon>Hyphomicrobiales</taxon>
        <taxon>Rhizobiaceae</taxon>
        <taxon>Rhizobium/Agrobacterium group</taxon>
        <taxon>Rhizobium</taxon>
    </lineage>
</organism>
<evidence type="ECO:0000256" key="1">
    <source>
        <dbReference type="ARBA" id="ARBA00004651"/>
    </source>
</evidence>
<dbReference type="GO" id="GO:0005886">
    <property type="term" value="C:plasma membrane"/>
    <property type="evidence" value="ECO:0007669"/>
    <property type="project" value="UniProtKB-SubCell"/>
</dbReference>
<comment type="caution">
    <text evidence="9">The sequence shown here is derived from an EMBL/GenBank/DDBJ whole genome shotgun (WGS) entry which is preliminary data.</text>
</comment>
<protein>
    <submittedName>
        <fullName evidence="9">ABC transporter permease</fullName>
    </submittedName>
</protein>
<feature type="transmembrane region" description="Helical" evidence="7">
    <location>
        <begin position="107"/>
        <end position="127"/>
    </location>
</feature>
<feature type="domain" description="ABC transmembrane type-1" evidence="8">
    <location>
        <begin position="103"/>
        <end position="318"/>
    </location>
</feature>
<comment type="similarity">
    <text evidence="7">Belongs to the binding-protein-dependent transport system permease family.</text>
</comment>
<dbReference type="EMBL" id="NAOO01000033">
    <property type="protein sequence ID" value="RFB86687.1"/>
    <property type="molecule type" value="Genomic_DNA"/>
</dbReference>
<evidence type="ECO:0000256" key="5">
    <source>
        <dbReference type="ARBA" id="ARBA00022989"/>
    </source>
</evidence>
<evidence type="ECO:0000313" key="9">
    <source>
        <dbReference type="EMBL" id="RFB86687.1"/>
    </source>
</evidence>
<evidence type="ECO:0000256" key="3">
    <source>
        <dbReference type="ARBA" id="ARBA00022475"/>
    </source>
</evidence>
<reference evidence="9 10" key="1">
    <citation type="submission" date="2017-03" db="EMBL/GenBank/DDBJ databases">
        <title>Genome analysis of Rhizobial strains effectives or ineffectives for nitrogen fixation isolated from bean seeds.</title>
        <authorList>
            <person name="Peralta H."/>
            <person name="Aguilar-Vera A."/>
            <person name="Mora Y."/>
            <person name="Vargas-Lagunas C."/>
            <person name="Girard L."/>
            <person name="Mora J."/>
        </authorList>
    </citation>
    <scope>NUCLEOTIDE SEQUENCE [LARGE SCALE GENOMIC DNA]</scope>
    <source>
        <strain evidence="9 10">CCGM5</strain>
    </source>
</reference>
<dbReference type="PANTHER" id="PTHR43163">
    <property type="entry name" value="DIPEPTIDE TRANSPORT SYSTEM PERMEASE PROTEIN DPPB-RELATED"/>
    <property type="match status" value="1"/>
</dbReference>
<feature type="transmembrane region" description="Helical" evidence="7">
    <location>
        <begin position="15"/>
        <end position="33"/>
    </location>
</feature>
<evidence type="ECO:0000256" key="7">
    <source>
        <dbReference type="RuleBase" id="RU363032"/>
    </source>
</evidence>
<accession>A0A3E1B675</accession>
<dbReference type="InterPro" id="IPR000515">
    <property type="entry name" value="MetI-like"/>
</dbReference>
<dbReference type="GO" id="GO:0055085">
    <property type="term" value="P:transmembrane transport"/>
    <property type="evidence" value="ECO:0007669"/>
    <property type="project" value="InterPro"/>
</dbReference>
<dbReference type="PANTHER" id="PTHR43163:SF9">
    <property type="entry name" value="ABC TRANSPORTER PERMEASE PROTEIN"/>
    <property type="match status" value="1"/>
</dbReference>
<dbReference type="Gene3D" id="1.10.3720.10">
    <property type="entry name" value="MetI-like"/>
    <property type="match status" value="1"/>
</dbReference>
<dbReference type="CDD" id="cd06261">
    <property type="entry name" value="TM_PBP2"/>
    <property type="match status" value="1"/>
</dbReference>
<gene>
    <name evidence="9" type="ORF">B5K10_24355</name>
</gene>
<dbReference type="Pfam" id="PF19300">
    <property type="entry name" value="BPD_transp_1_N"/>
    <property type="match status" value="1"/>
</dbReference>
<sequence>MSAYGRVGRTIRKTILQAIPTMLGIVVLNFFLLKLAPGDAADVMAAESGSATVETMAALRERFGLDNPILVQLANYLNNLAHFSLGFSPRYGMPVADLIGQRLPGTLMLMLAALVIAITVGLLLGSLMATFSGRVADRVISIVSLLFYSIPGFWIGLMLILLFSVKLGWLPSGGDSTIGSRLTGLPALFDRVRYMVLPATSLALFYLAIYARLTRAAMLEVKSQDFVRTARAKGVSPFFLITRHILRNALIPITTMAGMHFGGMLGGAVVVETVYSWPGLGRLAFEAVMARDFSVLLGILLLSSFMVIVANAAVDLLQAWIDPRIGASR</sequence>
<feature type="transmembrane region" description="Helical" evidence="7">
    <location>
        <begin position="192"/>
        <end position="213"/>
    </location>
</feature>